<reference evidence="1" key="1">
    <citation type="submission" date="2021-06" db="EMBL/GenBank/DDBJ databases">
        <authorList>
            <person name="Kallberg Y."/>
            <person name="Tangrot J."/>
            <person name="Rosling A."/>
        </authorList>
    </citation>
    <scope>NUCLEOTIDE SEQUENCE</scope>
    <source>
        <strain evidence="1">28 12/20/2015</strain>
    </source>
</reference>
<organism evidence="1 2">
    <name type="scientific">Cetraspora pellucida</name>
    <dbReference type="NCBI Taxonomy" id="1433469"/>
    <lineage>
        <taxon>Eukaryota</taxon>
        <taxon>Fungi</taxon>
        <taxon>Fungi incertae sedis</taxon>
        <taxon>Mucoromycota</taxon>
        <taxon>Glomeromycotina</taxon>
        <taxon>Glomeromycetes</taxon>
        <taxon>Diversisporales</taxon>
        <taxon>Gigasporaceae</taxon>
        <taxon>Cetraspora</taxon>
    </lineage>
</organism>
<sequence length="110" mass="12776">NNHSTTLRALHNRFGLLTNDLVNKEIDAMMNDFVFDDMENWALTSSSPTVSRDNYKIENYEDGLNLFITYFDNVNFPYMAQQASNVLGLFFKDRKTITLAELIDYYATNN</sequence>
<name>A0ACA9PPJ7_9GLOM</name>
<feature type="non-terminal residue" evidence="1">
    <location>
        <position position="1"/>
    </location>
</feature>
<evidence type="ECO:0000313" key="2">
    <source>
        <dbReference type="Proteomes" id="UP000789366"/>
    </source>
</evidence>
<proteinExistence type="predicted"/>
<gene>
    <name evidence="1" type="ORF">SPELUC_LOCUS12246</name>
</gene>
<accession>A0ACA9PPJ7</accession>
<keyword evidence="2" id="KW-1185">Reference proteome</keyword>
<dbReference type="Proteomes" id="UP000789366">
    <property type="component" value="Unassembled WGS sequence"/>
</dbReference>
<protein>
    <submittedName>
        <fullName evidence="1">9063_t:CDS:1</fullName>
    </submittedName>
</protein>
<feature type="non-terminal residue" evidence="1">
    <location>
        <position position="110"/>
    </location>
</feature>
<dbReference type="EMBL" id="CAJVPW010028327">
    <property type="protein sequence ID" value="CAG8717981.1"/>
    <property type="molecule type" value="Genomic_DNA"/>
</dbReference>
<evidence type="ECO:0000313" key="1">
    <source>
        <dbReference type="EMBL" id="CAG8717981.1"/>
    </source>
</evidence>
<comment type="caution">
    <text evidence="1">The sequence shown here is derived from an EMBL/GenBank/DDBJ whole genome shotgun (WGS) entry which is preliminary data.</text>
</comment>